<dbReference type="InterPro" id="IPR010121">
    <property type="entry name" value="Pyruvate_phosphate_dikinase"/>
</dbReference>
<reference evidence="4 5" key="1">
    <citation type="submission" date="2018-01" db="EMBL/GenBank/DDBJ databases">
        <title>Genome sequence of the PGP bacterium Paenibacillus illinoisensis E3.</title>
        <authorList>
            <person name="Rolli E."/>
            <person name="Marasco R."/>
            <person name="Bessem C."/>
            <person name="Michoud G."/>
            <person name="Gaiarsa S."/>
            <person name="Borin S."/>
            <person name="Daffonchio D."/>
        </authorList>
    </citation>
    <scope>NUCLEOTIDE SEQUENCE [LARGE SCALE GENOMIC DNA]</scope>
    <source>
        <strain evidence="4 5">E3</strain>
    </source>
</reference>
<gene>
    <name evidence="4" type="ORF">PIL02S_05976</name>
</gene>
<dbReference type="PANTHER" id="PTHR22931:SF9">
    <property type="entry name" value="PYRUVATE, PHOSPHATE DIKINASE 1, CHLOROPLASTIC"/>
    <property type="match status" value="1"/>
</dbReference>
<dbReference type="InterPro" id="IPR000121">
    <property type="entry name" value="PEP_util_C"/>
</dbReference>
<dbReference type="RefSeq" id="WP_181429967.1">
    <property type="nucleotide sequence ID" value="NZ_PRLG01000029.1"/>
</dbReference>
<dbReference type="AlphaFoldDB" id="A0A2W0C3D6"/>
<dbReference type="InterPro" id="IPR040442">
    <property type="entry name" value="Pyrv_kinase-like_dom_sf"/>
</dbReference>
<evidence type="ECO:0000313" key="4">
    <source>
        <dbReference type="EMBL" id="PYY26566.1"/>
    </source>
</evidence>
<dbReference type="InterPro" id="IPR013815">
    <property type="entry name" value="ATP_grasp_subdomain_1"/>
</dbReference>
<accession>A0A2W0C3D6</accession>
<dbReference type="Pfam" id="PF02896">
    <property type="entry name" value="PEP-utilizers_C"/>
    <property type="match status" value="1"/>
</dbReference>
<dbReference type="GO" id="GO:0016301">
    <property type="term" value="F:kinase activity"/>
    <property type="evidence" value="ECO:0007669"/>
    <property type="project" value="UniProtKB-KW"/>
</dbReference>
<dbReference type="Proteomes" id="UP000247459">
    <property type="component" value="Unassembled WGS sequence"/>
</dbReference>
<evidence type="ECO:0000256" key="2">
    <source>
        <dbReference type="ARBA" id="ARBA00032883"/>
    </source>
</evidence>
<dbReference type="SUPFAM" id="SSF51621">
    <property type="entry name" value="Phosphoenolpyruvate/pyruvate domain"/>
    <property type="match status" value="1"/>
</dbReference>
<dbReference type="SUPFAM" id="SSF56059">
    <property type="entry name" value="Glutathione synthetase ATP-binding domain-like"/>
    <property type="match status" value="1"/>
</dbReference>
<dbReference type="GO" id="GO:0005524">
    <property type="term" value="F:ATP binding"/>
    <property type="evidence" value="ECO:0007669"/>
    <property type="project" value="InterPro"/>
</dbReference>
<dbReference type="EMBL" id="PRLG01000029">
    <property type="protein sequence ID" value="PYY26566.1"/>
    <property type="molecule type" value="Genomic_DNA"/>
</dbReference>
<dbReference type="GO" id="GO:0050242">
    <property type="term" value="F:pyruvate, phosphate dikinase activity"/>
    <property type="evidence" value="ECO:0007669"/>
    <property type="project" value="InterPro"/>
</dbReference>
<dbReference type="InterPro" id="IPR015813">
    <property type="entry name" value="Pyrv/PenolPyrv_kinase-like_dom"/>
</dbReference>
<dbReference type="PANTHER" id="PTHR22931">
    <property type="entry name" value="PHOSPHOENOLPYRUVATE DIKINASE-RELATED"/>
    <property type="match status" value="1"/>
</dbReference>
<dbReference type="Gene3D" id="3.30.1490.20">
    <property type="entry name" value="ATP-grasp fold, A domain"/>
    <property type="match status" value="1"/>
</dbReference>
<dbReference type="Gene3D" id="3.30.470.20">
    <property type="entry name" value="ATP-grasp fold, B domain"/>
    <property type="match status" value="1"/>
</dbReference>
<protein>
    <recommendedName>
        <fullName evidence="1">Pyruvate, phosphate dikinase</fullName>
    </recommendedName>
    <alternativeName>
        <fullName evidence="2">Pyruvate, orthophosphate dikinase</fullName>
    </alternativeName>
</protein>
<dbReference type="Gene3D" id="1.20.80.30">
    <property type="match status" value="1"/>
</dbReference>
<keyword evidence="4" id="KW-0808">Transferase</keyword>
<feature type="domain" description="PEP-utilising enzyme C-terminal" evidence="3">
    <location>
        <begin position="359"/>
        <end position="615"/>
    </location>
</feature>
<dbReference type="Gene3D" id="3.20.20.60">
    <property type="entry name" value="Phosphoenolpyruvate-binding domains"/>
    <property type="match status" value="2"/>
</dbReference>
<sequence length="704" mass="78330">MTIRVVLLEEGTAEMKGLLGSKGAALAELCQAGWPVPAGFTITTEYCHEFPSCSETTFAEGSEDLARAVRQLERHTGTAFGDPEAPLLLAVQSSDVLPRNANSLVLLSVGLNDITVEGLARRMNNRLYALNCYRVLLQNYGWLVHGIPLEVFDERLGDITSLDETRLEYAIAQYKDVIEEQGHPAFPQDVQLQLHRIIQAFSLSDPGLHKRALSSNSIAYGMPVLIQVMVNGECGERCGSGTIYSRHPLTGAQGIYGEYMSFAGSGYDLEELEQIRHVEPELIGQLLQASRELERVNAAVQEIKFVIESGKLYLLQARDARLTPEAVIRTIVDFANEGLITREEALLRVESSNVIPTSELQQLLEWADDVKNITVLANASHPRDADMARTLGADGIGICRTDHMLLSSSRMPYVQKMVLAETDAERKRGLERLLPMLQSDVEQLFEEMNGFPVTIRLFDPPLYKLLPDVEQLVERQKELQAGHAGGHDVNQEDLSRMIQLVERLHEQHPISRQYGCHLGTVFPEIYEMQAEAVFRAALKCIRQGLWVRPEILVTSRGPGSELQVIRELIDQVAEQILGEERRHCHYRVGSLIEGAQMALTVAHTARQADFLSFGAGILHLDGGEQLLERAVVQARLRKPHLRVGLCAEEHVDLSTFTYSQRMGMDYVSCPPEQVAFARIAAAQAVLIARMQNSNVQDDDISTTA</sequence>
<name>A0A2W0C3D6_9BACL</name>
<keyword evidence="4" id="KW-0418">Kinase</keyword>
<comment type="caution">
    <text evidence="4">The sequence shown here is derived from an EMBL/GenBank/DDBJ whole genome shotgun (WGS) entry which is preliminary data.</text>
</comment>
<proteinExistence type="predicted"/>
<evidence type="ECO:0000313" key="5">
    <source>
        <dbReference type="Proteomes" id="UP000247459"/>
    </source>
</evidence>
<evidence type="ECO:0000256" key="1">
    <source>
        <dbReference type="ARBA" id="ARBA00020138"/>
    </source>
</evidence>
<evidence type="ECO:0000259" key="3">
    <source>
        <dbReference type="Pfam" id="PF02896"/>
    </source>
</evidence>
<keyword evidence="4" id="KW-0670">Pyruvate</keyword>
<dbReference type="Gene3D" id="1.10.189.10">
    <property type="entry name" value="Pyruvate Phosphate Dikinase, domain 2"/>
    <property type="match status" value="1"/>
</dbReference>
<organism evidence="4 5">
    <name type="scientific">Paenibacillus illinoisensis</name>
    <dbReference type="NCBI Taxonomy" id="59845"/>
    <lineage>
        <taxon>Bacteria</taxon>
        <taxon>Bacillati</taxon>
        <taxon>Bacillota</taxon>
        <taxon>Bacilli</taxon>
        <taxon>Bacillales</taxon>
        <taxon>Paenibacillaceae</taxon>
        <taxon>Paenibacillus</taxon>
    </lineage>
</organism>